<protein>
    <submittedName>
        <fullName evidence="2">Uncharacterized protein LOC128200163</fullName>
    </submittedName>
</protein>
<dbReference type="GeneID" id="128200163"/>
<keyword evidence="1" id="KW-1185">Reference proteome</keyword>
<proteinExistence type="predicted"/>
<dbReference type="RefSeq" id="XP_052748578.1">
    <property type="nucleotide sequence ID" value="XM_052892618.1"/>
</dbReference>
<reference evidence="2" key="1">
    <citation type="submission" date="2025-08" db="UniProtKB">
        <authorList>
            <consortium name="RefSeq"/>
        </authorList>
    </citation>
    <scope>IDENTIFICATION</scope>
    <source>
        <tissue evidence="2">Whole larvae</tissue>
    </source>
</reference>
<sequence length="126" mass="14608">MRPRLVAMHRDVRLAPHVLNTQYTHGVPTRTFVQNICSTNLHGRSKTKVQCIFKRERPGTVVRAFRYFKYSVVCSVSEVQLPRDAVLTMPLCKLEDRDDAINKDNWKRKNTYKAALREANVFAFGI</sequence>
<organism evidence="1 2">
    <name type="scientific">Galleria mellonella</name>
    <name type="common">Greater wax moth</name>
    <dbReference type="NCBI Taxonomy" id="7137"/>
    <lineage>
        <taxon>Eukaryota</taxon>
        <taxon>Metazoa</taxon>
        <taxon>Ecdysozoa</taxon>
        <taxon>Arthropoda</taxon>
        <taxon>Hexapoda</taxon>
        <taxon>Insecta</taxon>
        <taxon>Pterygota</taxon>
        <taxon>Neoptera</taxon>
        <taxon>Endopterygota</taxon>
        <taxon>Lepidoptera</taxon>
        <taxon>Glossata</taxon>
        <taxon>Ditrysia</taxon>
        <taxon>Pyraloidea</taxon>
        <taxon>Pyralidae</taxon>
        <taxon>Galleriinae</taxon>
        <taxon>Galleria</taxon>
    </lineage>
</organism>
<gene>
    <name evidence="2" type="primary">LOC128200163</name>
</gene>
<evidence type="ECO:0000313" key="1">
    <source>
        <dbReference type="Proteomes" id="UP001652740"/>
    </source>
</evidence>
<dbReference type="Proteomes" id="UP001652740">
    <property type="component" value="Unplaced"/>
</dbReference>
<name>A0ABM3MAX2_GALME</name>
<evidence type="ECO:0000313" key="2">
    <source>
        <dbReference type="RefSeq" id="XP_052748578.1"/>
    </source>
</evidence>
<accession>A0ABM3MAX2</accession>